<feature type="transmembrane region" description="Helical" evidence="5">
    <location>
        <begin position="104"/>
        <end position="125"/>
    </location>
</feature>
<reference evidence="6 7" key="1">
    <citation type="submission" date="2017-05" db="EMBL/GenBank/DDBJ databases">
        <title>Genomic insights into alkan degradation activity of Oleiphilus messinensis.</title>
        <authorList>
            <person name="Kozyavkin S.A."/>
            <person name="Slesarev A.I."/>
            <person name="Golyshin P.N."/>
            <person name="Korzhenkov A."/>
            <person name="Golyshina O.N."/>
            <person name="Toshchakov S.V."/>
        </authorList>
    </citation>
    <scope>NUCLEOTIDE SEQUENCE [LARGE SCALE GENOMIC DNA]</scope>
    <source>
        <strain evidence="6 7">ME102</strain>
    </source>
</reference>
<sequence>MTATAKEENTEVQDVDLEHRLEMARSTSKNYVLGAMGVGMIPIPIVDLAGLTVLQLKMLHSLSKMYGVKFSKDIGKSLIASLIGGAAPAPLGISLASLTKSIPIVGTIVGSAGVAVVAGASTYALSRVFIQHFESGGNFLNFDPEAVRAFYEDEFEKGKAYAENLKKDAGAKGGAKVA</sequence>
<evidence type="ECO:0000256" key="4">
    <source>
        <dbReference type="ARBA" id="ARBA00023136"/>
    </source>
</evidence>
<dbReference type="OrthoDB" id="980719at2"/>
<evidence type="ECO:0000256" key="2">
    <source>
        <dbReference type="ARBA" id="ARBA00022692"/>
    </source>
</evidence>
<dbReference type="Pfam" id="PF05128">
    <property type="entry name" value="DUF697"/>
    <property type="match status" value="1"/>
</dbReference>
<protein>
    <submittedName>
        <fullName evidence="6">GTPase</fullName>
    </submittedName>
</protein>
<dbReference type="KEGG" id="ome:OLMES_2683"/>
<evidence type="ECO:0000313" key="7">
    <source>
        <dbReference type="Proteomes" id="UP000196027"/>
    </source>
</evidence>
<proteinExistence type="predicted"/>
<gene>
    <name evidence="6" type="ORF">OLMES_2683</name>
</gene>
<keyword evidence="7" id="KW-1185">Reference proteome</keyword>
<dbReference type="Proteomes" id="UP000196027">
    <property type="component" value="Chromosome"/>
</dbReference>
<dbReference type="InterPro" id="IPR021147">
    <property type="entry name" value="DUF697"/>
</dbReference>
<evidence type="ECO:0000313" key="6">
    <source>
        <dbReference type="EMBL" id="ARU56733.1"/>
    </source>
</evidence>
<evidence type="ECO:0000256" key="1">
    <source>
        <dbReference type="ARBA" id="ARBA00004141"/>
    </source>
</evidence>
<keyword evidence="3 5" id="KW-1133">Transmembrane helix</keyword>
<organism evidence="6 7">
    <name type="scientific">Oleiphilus messinensis</name>
    <dbReference type="NCBI Taxonomy" id="141451"/>
    <lineage>
        <taxon>Bacteria</taxon>
        <taxon>Pseudomonadati</taxon>
        <taxon>Pseudomonadota</taxon>
        <taxon>Gammaproteobacteria</taxon>
        <taxon>Oceanospirillales</taxon>
        <taxon>Oleiphilaceae</taxon>
        <taxon>Oleiphilus</taxon>
    </lineage>
</organism>
<feature type="transmembrane region" description="Helical" evidence="5">
    <location>
        <begin position="77"/>
        <end position="98"/>
    </location>
</feature>
<accession>A0A1Y0IBG4</accession>
<dbReference type="AlphaFoldDB" id="A0A1Y0IBG4"/>
<dbReference type="GO" id="GO:0016020">
    <property type="term" value="C:membrane"/>
    <property type="evidence" value="ECO:0007669"/>
    <property type="project" value="UniProtKB-SubCell"/>
</dbReference>
<dbReference type="EMBL" id="CP021425">
    <property type="protein sequence ID" value="ARU56733.1"/>
    <property type="molecule type" value="Genomic_DNA"/>
</dbReference>
<keyword evidence="4 5" id="KW-0472">Membrane</keyword>
<evidence type="ECO:0000256" key="3">
    <source>
        <dbReference type="ARBA" id="ARBA00022989"/>
    </source>
</evidence>
<comment type="subcellular location">
    <subcellularLocation>
        <location evidence="1">Membrane</location>
        <topology evidence="1">Multi-pass membrane protein</topology>
    </subcellularLocation>
</comment>
<evidence type="ECO:0000256" key="5">
    <source>
        <dbReference type="SAM" id="Phobius"/>
    </source>
</evidence>
<keyword evidence="2 5" id="KW-0812">Transmembrane</keyword>
<feature type="transmembrane region" description="Helical" evidence="5">
    <location>
        <begin position="31"/>
        <end position="56"/>
    </location>
</feature>
<name>A0A1Y0IBG4_9GAMM</name>
<dbReference type="RefSeq" id="WP_087461697.1">
    <property type="nucleotide sequence ID" value="NZ_CP021425.1"/>
</dbReference>